<dbReference type="EMBL" id="JAUKUD010000006">
    <property type="protein sequence ID" value="KAK0740510.1"/>
    <property type="molecule type" value="Genomic_DNA"/>
</dbReference>
<organism evidence="2 3">
    <name type="scientific">Schizothecium vesticola</name>
    <dbReference type="NCBI Taxonomy" id="314040"/>
    <lineage>
        <taxon>Eukaryota</taxon>
        <taxon>Fungi</taxon>
        <taxon>Dikarya</taxon>
        <taxon>Ascomycota</taxon>
        <taxon>Pezizomycotina</taxon>
        <taxon>Sordariomycetes</taxon>
        <taxon>Sordariomycetidae</taxon>
        <taxon>Sordariales</taxon>
        <taxon>Schizotheciaceae</taxon>
        <taxon>Schizothecium</taxon>
    </lineage>
</organism>
<proteinExistence type="predicted"/>
<dbReference type="AlphaFoldDB" id="A0AA40EJP6"/>
<name>A0AA40EJP6_9PEZI</name>
<protein>
    <submittedName>
        <fullName evidence="2">Uncharacterized protein</fullName>
    </submittedName>
</protein>
<evidence type="ECO:0000313" key="2">
    <source>
        <dbReference type="EMBL" id="KAK0740510.1"/>
    </source>
</evidence>
<keyword evidence="3" id="KW-1185">Reference proteome</keyword>
<gene>
    <name evidence="2" type="ORF">B0T18DRAFT_418126</name>
</gene>
<evidence type="ECO:0000313" key="3">
    <source>
        <dbReference type="Proteomes" id="UP001172155"/>
    </source>
</evidence>
<dbReference type="Proteomes" id="UP001172155">
    <property type="component" value="Unassembled WGS sequence"/>
</dbReference>
<feature type="region of interest" description="Disordered" evidence="1">
    <location>
        <begin position="76"/>
        <end position="100"/>
    </location>
</feature>
<reference evidence="2" key="1">
    <citation type="submission" date="2023-06" db="EMBL/GenBank/DDBJ databases">
        <title>Genome-scale phylogeny and comparative genomics of the fungal order Sordariales.</title>
        <authorList>
            <consortium name="Lawrence Berkeley National Laboratory"/>
            <person name="Hensen N."/>
            <person name="Bonometti L."/>
            <person name="Westerberg I."/>
            <person name="Brannstrom I.O."/>
            <person name="Guillou S."/>
            <person name="Cros-Aarteil S."/>
            <person name="Calhoun S."/>
            <person name="Haridas S."/>
            <person name="Kuo A."/>
            <person name="Mondo S."/>
            <person name="Pangilinan J."/>
            <person name="Riley R."/>
            <person name="LaButti K."/>
            <person name="Andreopoulos B."/>
            <person name="Lipzen A."/>
            <person name="Chen C."/>
            <person name="Yanf M."/>
            <person name="Daum C."/>
            <person name="Ng V."/>
            <person name="Clum A."/>
            <person name="Steindorff A."/>
            <person name="Ohm R."/>
            <person name="Martin F."/>
            <person name="Silar P."/>
            <person name="Natvig D."/>
            <person name="Lalanne C."/>
            <person name="Gautier V."/>
            <person name="Ament-velasquez S.L."/>
            <person name="Kruys A."/>
            <person name="Hutchinson M.I."/>
            <person name="Powell A.J."/>
            <person name="Barry K."/>
            <person name="Miller A.N."/>
            <person name="Grigoriev I.V."/>
            <person name="Debuchy R."/>
            <person name="Gladieux P."/>
            <person name="Thoren M.H."/>
            <person name="Johannesson H."/>
        </authorList>
    </citation>
    <scope>NUCLEOTIDE SEQUENCE</scope>
    <source>
        <strain evidence="2">SMH3187-1</strain>
    </source>
</reference>
<feature type="region of interest" description="Disordered" evidence="1">
    <location>
        <begin position="169"/>
        <end position="195"/>
    </location>
</feature>
<sequence>MPYPTYPIPVSSTRHYRRPKPHMPPRQRRDKTRRTQCRRPEEADEHMDRARSIHLGSCVAPWRHVPDPCRKSHDAARSEMERHKISSSPNIHASRATTKHPTRFHAELRNAESATALCDRTSPLAPPHPVPHMAHTQIMIRPLSIIRLLPVSFLSVLVLVPRVPTGKDSRLPTNRHLPTRATRRTDRNYPPTHPPSTSLFLSWTLSTALQQGVGTRKPSFFTLTRDIA</sequence>
<feature type="compositionally biased region" description="Basic and acidic residues" evidence="1">
    <location>
        <begin position="38"/>
        <end position="49"/>
    </location>
</feature>
<feature type="compositionally biased region" description="Basic residues" evidence="1">
    <location>
        <begin position="14"/>
        <end position="37"/>
    </location>
</feature>
<accession>A0AA40EJP6</accession>
<comment type="caution">
    <text evidence="2">The sequence shown here is derived from an EMBL/GenBank/DDBJ whole genome shotgun (WGS) entry which is preliminary data.</text>
</comment>
<evidence type="ECO:0000256" key="1">
    <source>
        <dbReference type="SAM" id="MobiDB-lite"/>
    </source>
</evidence>
<feature type="region of interest" description="Disordered" evidence="1">
    <location>
        <begin position="1"/>
        <end position="49"/>
    </location>
</feature>